<comment type="caution">
    <text evidence="5">The sequence shown here is derived from an EMBL/GenBank/DDBJ whole genome shotgun (WGS) entry which is preliminary data.</text>
</comment>
<evidence type="ECO:0000256" key="3">
    <source>
        <dbReference type="ARBA" id="ARBA00023004"/>
    </source>
</evidence>
<dbReference type="Pfam" id="PF14226">
    <property type="entry name" value="DIOX_N"/>
    <property type="match status" value="2"/>
</dbReference>
<evidence type="ECO:0000313" key="5">
    <source>
        <dbReference type="EMBL" id="KAJ9547992.1"/>
    </source>
</evidence>
<evidence type="ECO:0000256" key="2">
    <source>
        <dbReference type="ARBA" id="ARBA00022723"/>
    </source>
</evidence>
<evidence type="ECO:0000259" key="4">
    <source>
        <dbReference type="PROSITE" id="PS51471"/>
    </source>
</evidence>
<dbReference type="InterPro" id="IPR050295">
    <property type="entry name" value="Plant_2OG-oxidoreductases"/>
</dbReference>
<dbReference type="EMBL" id="JARYMX010000005">
    <property type="protein sequence ID" value="KAJ9547992.1"/>
    <property type="molecule type" value="Genomic_DNA"/>
</dbReference>
<sequence>MDKLLSSWSSTIKSLPENYVFPIDSRPGDATVPICSTLPVIDLEKTLSLGRQNAVEQILEAFQDFGFFQVINHGIDDDLVSDTMRVVKEFFDMPNQDKASVYSEDPSKKCRLYTSTYDYENEEIHLWRDNLRHHCHPIDDFIHLWPEKPARYRDVVEKYSLEMDKLSSRILEIICDGLGLGPGYFGDGLTGTQLFSANHYPPCPNPNLALGLPKHCDANLITFLLQDEIYGLQVYRNGEWFGVEPIPNAFVVILGHQAQVISNGKLTSPEHRAITNSTDHRTSIVYSINPMPDSIIEPAKVLVNNANRPLYRAFQFKDFLKAYEVKKDYNEGALGNLSSKHDYEDLHSEMKADKDLRWFDVEFVPENYIFSKENRGRNHDIPVCDSIPVIDLAKANGHTHQPIEAVLAASQEIGLFQVINHGVPEKTLNDAMSVVKEFFDMPSKDRTGIVPHMKNWIYTNSTDYAKDGVHLWRENLKHPCHPLEKSVPLWPQKPTRYQEAISAYVVEIQKLSLRILEMICKGLGLDPGYFNDKSEVQLLSTNFYPPCPDPSLTLGILAHQDPSLITLLYQGNSTGLQVLKDGEWINVGAIPNAFVVNIGNQLEIISNGKFKSIKHRVVNSTHETRRSIATFVNPTPDCVIEPAKILVNESEPVRYKASQYKEYVHRNKAFGDYTIALQNAVQSES</sequence>
<keyword evidence="3" id="KW-0408">Iron</keyword>
<keyword evidence="2" id="KW-0479">Metal-binding</keyword>
<organism evidence="5 6">
    <name type="scientific">Centaurea solstitialis</name>
    <name type="common">yellow star-thistle</name>
    <dbReference type="NCBI Taxonomy" id="347529"/>
    <lineage>
        <taxon>Eukaryota</taxon>
        <taxon>Viridiplantae</taxon>
        <taxon>Streptophyta</taxon>
        <taxon>Embryophyta</taxon>
        <taxon>Tracheophyta</taxon>
        <taxon>Spermatophyta</taxon>
        <taxon>Magnoliopsida</taxon>
        <taxon>eudicotyledons</taxon>
        <taxon>Gunneridae</taxon>
        <taxon>Pentapetalae</taxon>
        <taxon>asterids</taxon>
        <taxon>campanulids</taxon>
        <taxon>Asterales</taxon>
        <taxon>Asteraceae</taxon>
        <taxon>Carduoideae</taxon>
        <taxon>Cardueae</taxon>
        <taxon>Centaureinae</taxon>
        <taxon>Centaurea</taxon>
    </lineage>
</organism>
<dbReference type="PROSITE" id="PS51471">
    <property type="entry name" value="FE2OG_OXY"/>
    <property type="match status" value="2"/>
</dbReference>
<dbReference type="SUPFAM" id="SSF51197">
    <property type="entry name" value="Clavaminate synthase-like"/>
    <property type="match status" value="2"/>
</dbReference>
<dbReference type="InterPro" id="IPR026992">
    <property type="entry name" value="DIOX_N"/>
</dbReference>
<comment type="similarity">
    <text evidence="1">Belongs to the iron/ascorbate-dependent oxidoreductase family.</text>
</comment>
<dbReference type="PANTHER" id="PTHR47991">
    <property type="entry name" value="OXOGLUTARATE/IRON-DEPENDENT DIOXYGENASE"/>
    <property type="match status" value="1"/>
</dbReference>
<accession>A0AA38TAU9</accession>
<dbReference type="InterPro" id="IPR005123">
    <property type="entry name" value="Oxoglu/Fe-dep_dioxygenase_dom"/>
</dbReference>
<dbReference type="InterPro" id="IPR044861">
    <property type="entry name" value="IPNS-like_FE2OG_OXY"/>
</dbReference>
<evidence type="ECO:0000256" key="1">
    <source>
        <dbReference type="ARBA" id="ARBA00008056"/>
    </source>
</evidence>
<dbReference type="Gene3D" id="2.60.120.330">
    <property type="entry name" value="B-lactam Antibiotic, Isopenicillin N Synthase, Chain"/>
    <property type="match status" value="2"/>
</dbReference>
<feature type="domain" description="Fe2OG dioxygenase" evidence="4">
    <location>
        <begin position="190"/>
        <end position="290"/>
    </location>
</feature>
<dbReference type="GO" id="GO:0046872">
    <property type="term" value="F:metal ion binding"/>
    <property type="evidence" value="ECO:0007669"/>
    <property type="project" value="UniProtKB-KW"/>
</dbReference>
<dbReference type="AlphaFoldDB" id="A0AA38TAU9"/>
<evidence type="ECO:0000313" key="6">
    <source>
        <dbReference type="Proteomes" id="UP001172457"/>
    </source>
</evidence>
<reference evidence="5" key="1">
    <citation type="submission" date="2023-03" db="EMBL/GenBank/DDBJ databases">
        <title>Chromosome-scale reference genome and RAD-based genetic map of yellow starthistle (Centaurea solstitialis) reveal putative structural variation and QTLs associated with invader traits.</title>
        <authorList>
            <person name="Reatini B."/>
            <person name="Cang F.A."/>
            <person name="Jiang Q."/>
            <person name="Mckibben M.T.W."/>
            <person name="Barker M.S."/>
            <person name="Rieseberg L.H."/>
            <person name="Dlugosch K.M."/>
        </authorList>
    </citation>
    <scope>NUCLEOTIDE SEQUENCE</scope>
    <source>
        <strain evidence="5">CAN-66</strain>
        <tissue evidence="5">Leaf</tissue>
    </source>
</reference>
<protein>
    <recommendedName>
        <fullName evidence="4">Fe2OG dioxygenase domain-containing protein</fullName>
    </recommendedName>
</protein>
<name>A0AA38TAU9_9ASTR</name>
<dbReference type="Pfam" id="PF03171">
    <property type="entry name" value="2OG-FeII_Oxy"/>
    <property type="match status" value="2"/>
</dbReference>
<dbReference type="Proteomes" id="UP001172457">
    <property type="component" value="Chromosome 5"/>
</dbReference>
<proteinExistence type="inferred from homology"/>
<feature type="domain" description="Fe2OG dioxygenase" evidence="4">
    <location>
        <begin position="534"/>
        <end position="634"/>
    </location>
</feature>
<dbReference type="InterPro" id="IPR027443">
    <property type="entry name" value="IPNS-like_sf"/>
</dbReference>
<keyword evidence="6" id="KW-1185">Reference proteome</keyword>
<dbReference type="GO" id="GO:0016705">
    <property type="term" value="F:oxidoreductase activity, acting on paired donors, with incorporation or reduction of molecular oxygen"/>
    <property type="evidence" value="ECO:0007669"/>
    <property type="project" value="UniProtKB-ARBA"/>
</dbReference>
<gene>
    <name evidence="5" type="ORF">OSB04_020535</name>
</gene>